<evidence type="ECO:0000259" key="1">
    <source>
        <dbReference type="Pfam" id="PF10005"/>
    </source>
</evidence>
<dbReference type="InterPro" id="IPR031321">
    <property type="entry name" value="UCP012641"/>
</dbReference>
<dbReference type="Pfam" id="PF15887">
    <property type="entry name" value="Peptidase_Mx"/>
    <property type="match status" value="1"/>
</dbReference>
<dbReference type="Pfam" id="PF10005">
    <property type="entry name" value="Zn_ribbon_DZR_6"/>
    <property type="match status" value="1"/>
</dbReference>
<dbReference type="RefSeq" id="WP_196991469.1">
    <property type="nucleotide sequence ID" value="NZ_JADWYR010000002.1"/>
</dbReference>
<accession>A0A931GYR5</accession>
<dbReference type="PIRSF" id="PIRSF012641">
    <property type="entry name" value="UCP012641"/>
    <property type="match status" value="1"/>
</dbReference>
<feature type="domain" description="Zinc-ribbon" evidence="1">
    <location>
        <begin position="3"/>
        <end position="96"/>
    </location>
</feature>
<name>A0A931GYR5_9BACT</name>
<dbReference type="Gene3D" id="3.40.390.70">
    <property type="match status" value="1"/>
</dbReference>
<reference evidence="2" key="1">
    <citation type="submission" date="2020-11" db="EMBL/GenBank/DDBJ databases">
        <title>Bacterial whole genome sequence for Panacibacter sp. DH6.</title>
        <authorList>
            <person name="Le V."/>
            <person name="Ko S."/>
            <person name="Ahn C.-Y."/>
            <person name="Oh H.-M."/>
        </authorList>
    </citation>
    <scope>NUCLEOTIDE SEQUENCE</scope>
    <source>
        <strain evidence="2">DH6</strain>
    </source>
</reference>
<keyword evidence="3" id="KW-1185">Reference proteome</keyword>
<sequence>MKLFKCTNCNQPVYFENTFCNNCNAPLGFVAEKLQPVALTVENNGLLSFTHKRKKMVFRYCNNHQHNVCNWLVPADSLTGFCTACELNRTIPDITQPQLQERWRTIEVAKHRLVYQLLSMKLPVYNKLVNDATGLVFDFKADESTNDNERVMTGHDNGVITLNIAEADDIEREMARKQMDEIYRTVLGHFRHEIGHYYWDRLIANTSHLQTFRTLFGDDTLDYGEALQQHYNEGAPANWNEHYISAYATMHPWEDWAETWAHYMHIIDTLETAYSFGMSVHPLVAESRKLHTEIKKDPYSIEDFDTIIQTWLPLTFAMNSLNRSMGLKDIYPFVITQSVKEKMRFIHRVVRENAAVQNSVVREA</sequence>
<organism evidence="2 3">
    <name type="scientific">Panacibacter microcysteis</name>
    <dbReference type="NCBI Taxonomy" id="2793269"/>
    <lineage>
        <taxon>Bacteria</taxon>
        <taxon>Pseudomonadati</taxon>
        <taxon>Bacteroidota</taxon>
        <taxon>Chitinophagia</taxon>
        <taxon>Chitinophagales</taxon>
        <taxon>Chitinophagaceae</taxon>
        <taxon>Panacibacter</taxon>
    </lineage>
</organism>
<dbReference type="EMBL" id="JADWYR010000002">
    <property type="protein sequence ID" value="MBG9377382.1"/>
    <property type="molecule type" value="Genomic_DNA"/>
</dbReference>
<proteinExistence type="predicted"/>
<dbReference type="InterPro" id="IPR011201">
    <property type="entry name" value="Zinc-ribbon_6_bact"/>
</dbReference>
<evidence type="ECO:0000313" key="3">
    <source>
        <dbReference type="Proteomes" id="UP000628448"/>
    </source>
</evidence>
<gene>
    <name evidence="2" type="ORF">I5907_14155</name>
</gene>
<protein>
    <submittedName>
        <fullName evidence="2">Zinc-binding peptidase</fullName>
    </submittedName>
</protein>
<dbReference type="AlphaFoldDB" id="A0A931GYR5"/>
<comment type="caution">
    <text evidence="2">The sequence shown here is derived from an EMBL/GenBank/DDBJ whole genome shotgun (WGS) entry which is preliminary data.</text>
</comment>
<dbReference type="Proteomes" id="UP000628448">
    <property type="component" value="Unassembled WGS sequence"/>
</dbReference>
<evidence type="ECO:0000313" key="2">
    <source>
        <dbReference type="EMBL" id="MBG9377382.1"/>
    </source>
</evidence>